<evidence type="ECO:0000256" key="5">
    <source>
        <dbReference type="ARBA" id="ARBA00023136"/>
    </source>
</evidence>
<dbReference type="PANTHER" id="PTHR44757">
    <property type="entry name" value="DIGUANYLATE CYCLASE DGCP"/>
    <property type="match status" value="1"/>
</dbReference>
<dbReference type="SMART" id="SM00267">
    <property type="entry name" value="GGDEF"/>
    <property type="match status" value="1"/>
</dbReference>
<keyword evidence="5 7" id="KW-0472">Membrane</keyword>
<dbReference type="InterPro" id="IPR043128">
    <property type="entry name" value="Rev_trsase/Diguanyl_cyclase"/>
</dbReference>
<evidence type="ECO:0000313" key="11">
    <source>
        <dbReference type="Proteomes" id="UP000267249"/>
    </source>
</evidence>
<evidence type="ECO:0000256" key="7">
    <source>
        <dbReference type="SAM" id="Phobius"/>
    </source>
</evidence>
<reference evidence="10 11" key="1">
    <citation type="journal article" date="2018" name="Sci. Rep.">
        <title>Genome Features and Biochemical Characteristics of a Robust, Fast Growing and Naturally Transformable Cyanobacterium Synechococcus elongatus PCC 11801 Isolated from India.</title>
        <authorList>
            <person name="Jaiswal D."/>
            <person name="Sengupta A."/>
            <person name="Sohoni S."/>
            <person name="Sengupta S."/>
            <person name="Phadnavis A.G."/>
            <person name="Pakrasi H.B."/>
            <person name="Wangikar P.P."/>
        </authorList>
    </citation>
    <scope>NUCLEOTIDE SEQUENCE [LARGE SCALE GENOMIC DNA]</scope>
    <source>
        <strain evidence="10 11">PCC 11801</strain>
    </source>
</reference>
<feature type="domain" description="GGDEF" evidence="9">
    <location>
        <begin position="494"/>
        <end position="628"/>
    </location>
</feature>
<dbReference type="Pfam" id="PF00990">
    <property type="entry name" value="GGDEF"/>
    <property type="match status" value="1"/>
</dbReference>
<dbReference type="InterPro" id="IPR052155">
    <property type="entry name" value="Biofilm_reg_signaling"/>
</dbReference>
<feature type="coiled-coil region" evidence="6">
    <location>
        <begin position="424"/>
        <end position="458"/>
    </location>
</feature>
<comment type="subcellular location">
    <subcellularLocation>
        <location evidence="1">Cell membrane</location>
        <topology evidence="1">Multi-pass membrane protein</topology>
    </subcellularLocation>
</comment>
<evidence type="ECO:0000313" key="10">
    <source>
        <dbReference type="EMBL" id="AZB71968.1"/>
    </source>
</evidence>
<feature type="transmembrane region" description="Helical" evidence="7">
    <location>
        <begin position="47"/>
        <end position="66"/>
    </location>
</feature>
<dbReference type="PANTHER" id="PTHR44757:SF2">
    <property type="entry name" value="BIOFILM ARCHITECTURE MAINTENANCE PROTEIN MBAA"/>
    <property type="match status" value="1"/>
</dbReference>
<dbReference type="SUPFAM" id="SSF55785">
    <property type="entry name" value="PYP-like sensor domain (PAS domain)"/>
    <property type="match status" value="1"/>
</dbReference>
<gene>
    <name evidence="10" type="ORF">DOP62_03795</name>
</gene>
<dbReference type="PROSITE" id="PS50883">
    <property type="entry name" value="EAL"/>
    <property type="match status" value="1"/>
</dbReference>
<dbReference type="NCBIfam" id="TIGR00254">
    <property type="entry name" value="GGDEF"/>
    <property type="match status" value="1"/>
</dbReference>
<evidence type="ECO:0000256" key="4">
    <source>
        <dbReference type="ARBA" id="ARBA00022989"/>
    </source>
</evidence>
<evidence type="ECO:0000256" key="1">
    <source>
        <dbReference type="ARBA" id="ARBA00004651"/>
    </source>
</evidence>
<dbReference type="Pfam" id="PF05231">
    <property type="entry name" value="MASE1"/>
    <property type="match status" value="1"/>
</dbReference>
<feature type="transmembrane region" description="Helical" evidence="7">
    <location>
        <begin position="269"/>
        <end position="291"/>
    </location>
</feature>
<dbReference type="GO" id="GO:0005886">
    <property type="term" value="C:plasma membrane"/>
    <property type="evidence" value="ECO:0007669"/>
    <property type="project" value="UniProtKB-SubCell"/>
</dbReference>
<dbReference type="PROSITE" id="PS50887">
    <property type="entry name" value="GGDEF"/>
    <property type="match status" value="1"/>
</dbReference>
<feature type="transmembrane region" description="Helical" evidence="7">
    <location>
        <begin position="194"/>
        <end position="217"/>
    </location>
</feature>
<evidence type="ECO:0000259" key="8">
    <source>
        <dbReference type="PROSITE" id="PS50883"/>
    </source>
</evidence>
<dbReference type="CDD" id="cd01948">
    <property type="entry name" value="EAL"/>
    <property type="match status" value="1"/>
</dbReference>
<feature type="transmembrane region" description="Helical" evidence="7">
    <location>
        <begin position="16"/>
        <end position="35"/>
    </location>
</feature>
<keyword evidence="3 7" id="KW-0812">Transmembrane</keyword>
<dbReference type="RefSeq" id="WP_208675724.1">
    <property type="nucleotide sequence ID" value="NZ_CP030139.2"/>
</dbReference>
<feature type="transmembrane region" description="Helical" evidence="7">
    <location>
        <begin position="121"/>
        <end position="141"/>
    </location>
</feature>
<dbReference type="Gene3D" id="3.30.450.20">
    <property type="entry name" value="PAS domain"/>
    <property type="match status" value="1"/>
</dbReference>
<sequence length="899" mass="100139">MPSLFAWLPRPRLRDWPAIWLVAGIHILVSQFAYAYTTLPDAKVSPIWPSSGVTLAALFLAGPQVWPGILIGDFLLKVMSGLGVGLSISGAIANASSRLVGYAIAKRVISRSSRLQTLDEVWTLLGAAAVQATVSALIGTTGNCLMGNVSWSRFWSVGGTWWTSNASSAILFFPIVFLWGTQGLRPFKMPIKRWLELLAIASIVFAIMTLAFTGRPYPASSLVIPMFVWLALRFENTWVAVGVVLVTLFSLISTANGRGQFSVLSTNEALILLQSYNSSIAVMSFILNAVINQARNSQIYLRQILDYLPIGVSVHDLTGRMTYVNAIGEAILRTTSSLNLQGLAKFFNVYQTGKDEIISPEKLPLAIALKGELNHTEDLELRWPDRTVPLEVWGIPIYDKAGNVAEGMTVFQDIHERLENARIIYQANEQLSQAVQELEATNRKLEQEASERQQAQAQLWHLAHFDTLTQLPNRTYFIQQLHAWFHRYQVDHQEPFAVLFLDCDRFKIVNDSLGHSAGDSLLTQVAQRLQTCIAEPVIFARLGGDEFGVLVPANDPNYPQSLAEELHDLIVNPFEVQGQRIYIGVSIGISLTSTRVQAAEELLRNADTAMYAAKRNPLSRGIQVFSDKLSVNSRKNLALETSLREAIQQAEIDLYYQPIIDLKTGTLVAAEALARWFHPELGTIPPLEFVSLAERSKLIFSLGNFILEKACLQVYLWQQAQLMPDSFVLHVNISAQQICHEDFGDWIKDILKRTEIPAQKLMLEITESSVAEDIDQRLLKLLDELKSMGIKLSIDDFGTGYSSLSYLQKLPVNSLKIDRSFIHQINQAGDNRQVAQATIALAHSFGLAVVAEGIEDEAQLHWLRQLGCDMGQGYYFSKPLSAHDMTEFLRCHGSASKTR</sequence>
<dbReference type="InterPro" id="IPR029787">
    <property type="entry name" value="Nucleotide_cyclase"/>
</dbReference>
<keyword evidence="2" id="KW-1003">Cell membrane</keyword>
<evidence type="ECO:0000256" key="3">
    <source>
        <dbReference type="ARBA" id="ARBA00022692"/>
    </source>
</evidence>
<dbReference type="AlphaFoldDB" id="A0AAN1QMA6"/>
<dbReference type="Gene3D" id="3.20.20.450">
    <property type="entry name" value="EAL domain"/>
    <property type="match status" value="1"/>
</dbReference>
<feature type="domain" description="EAL" evidence="8">
    <location>
        <begin position="636"/>
        <end position="893"/>
    </location>
</feature>
<dbReference type="Proteomes" id="UP000267249">
    <property type="component" value="Chromosome"/>
</dbReference>
<dbReference type="InterPro" id="IPR000160">
    <property type="entry name" value="GGDEF_dom"/>
</dbReference>
<accession>A0AAN1QMA6</accession>
<dbReference type="SMART" id="SM00052">
    <property type="entry name" value="EAL"/>
    <property type="match status" value="1"/>
</dbReference>
<keyword evidence="6" id="KW-0175">Coiled coil</keyword>
<organism evidence="10 11">
    <name type="scientific">Synechococcus elongatus PCC 11801</name>
    <dbReference type="NCBI Taxonomy" id="2219813"/>
    <lineage>
        <taxon>Bacteria</taxon>
        <taxon>Bacillati</taxon>
        <taxon>Cyanobacteriota</taxon>
        <taxon>Cyanophyceae</taxon>
        <taxon>Synechococcales</taxon>
        <taxon>Synechococcaceae</taxon>
        <taxon>Synechococcus</taxon>
    </lineage>
</organism>
<dbReference type="InterPro" id="IPR001633">
    <property type="entry name" value="EAL_dom"/>
</dbReference>
<dbReference type="EMBL" id="CP030139">
    <property type="protein sequence ID" value="AZB71968.1"/>
    <property type="molecule type" value="Genomic_DNA"/>
</dbReference>
<evidence type="ECO:0000256" key="6">
    <source>
        <dbReference type="SAM" id="Coils"/>
    </source>
</evidence>
<dbReference type="Pfam" id="PF00563">
    <property type="entry name" value="EAL"/>
    <property type="match status" value="1"/>
</dbReference>
<protein>
    <submittedName>
        <fullName evidence="10">EAL domain-containing protein</fullName>
    </submittedName>
</protein>
<evidence type="ECO:0000256" key="2">
    <source>
        <dbReference type="ARBA" id="ARBA00022475"/>
    </source>
</evidence>
<dbReference type="CDD" id="cd01949">
    <property type="entry name" value="GGDEF"/>
    <property type="match status" value="1"/>
</dbReference>
<keyword evidence="4 7" id="KW-1133">Transmembrane helix</keyword>
<dbReference type="InterPro" id="IPR035965">
    <property type="entry name" value="PAS-like_dom_sf"/>
</dbReference>
<evidence type="ECO:0000259" key="9">
    <source>
        <dbReference type="PROSITE" id="PS50887"/>
    </source>
</evidence>
<name>A0AAN1QMA6_SYNEL</name>
<feature type="transmembrane region" description="Helical" evidence="7">
    <location>
        <begin position="78"/>
        <end position="100"/>
    </location>
</feature>
<dbReference type="InterPro" id="IPR035919">
    <property type="entry name" value="EAL_sf"/>
</dbReference>
<dbReference type="SUPFAM" id="SSF141868">
    <property type="entry name" value="EAL domain-like"/>
    <property type="match status" value="1"/>
</dbReference>
<dbReference type="Gene3D" id="3.30.70.270">
    <property type="match status" value="1"/>
</dbReference>
<feature type="transmembrane region" description="Helical" evidence="7">
    <location>
        <begin position="237"/>
        <end position="257"/>
    </location>
</feature>
<dbReference type="InterPro" id="IPR007895">
    <property type="entry name" value="MASE1"/>
</dbReference>
<dbReference type="SUPFAM" id="SSF55073">
    <property type="entry name" value="Nucleotide cyclase"/>
    <property type="match status" value="1"/>
</dbReference>
<proteinExistence type="predicted"/>
<feature type="transmembrane region" description="Helical" evidence="7">
    <location>
        <begin position="161"/>
        <end position="182"/>
    </location>
</feature>